<dbReference type="AlphaFoldDB" id="A0A366DEC0"/>
<evidence type="ECO:0008006" key="4">
    <source>
        <dbReference type="Google" id="ProtNLM"/>
    </source>
</evidence>
<evidence type="ECO:0000313" key="2">
    <source>
        <dbReference type="EMBL" id="RBO88400.1"/>
    </source>
</evidence>
<keyword evidence="3" id="KW-1185">Reference proteome</keyword>
<protein>
    <recommendedName>
        <fullName evidence="4">Tetratricopeptide repeat protein</fullName>
    </recommendedName>
</protein>
<name>A0A366DEC0_9NOCA</name>
<accession>A0A366DEC0</accession>
<evidence type="ECO:0000256" key="1">
    <source>
        <dbReference type="SAM" id="MobiDB-lite"/>
    </source>
</evidence>
<feature type="compositionally biased region" description="Basic and acidic residues" evidence="1">
    <location>
        <begin position="24"/>
        <end position="45"/>
    </location>
</feature>
<feature type="region of interest" description="Disordered" evidence="1">
    <location>
        <begin position="1"/>
        <end position="45"/>
    </location>
</feature>
<gene>
    <name evidence="2" type="ORF">DFR74_109168</name>
</gene>
<organism evidence="2 3">
    <name type="scientific">Nocardia puris</name>
    <dbReference type="NCBI Taxonomy" id="208602"/>
    <lineage>
        <taxon>Bacteria</taxon>
        <taxon>Bacillati</taxon>
        <taxon>Actinomycetota</taxon>
        <taxon>Actinomycetes</taxon>
        <taxon>Mycobacteriales</taxon>
        <taxon>Nocardiaceae</taxon>
        <taxon>Nocardia</taxon>
    </lineage>
</organism>
<dbReference type="EMBL" id="QNRE01000009">
    <property type="protein sequence ID" value="RBO88400.1"/>
    <property type="molecule type" value="Genomic_DNA"/>
</dbReference>
<reference evidence="2 3" key="1">
    <citation type="submission" date="2018-06" db="EMBL/GenBank/DDBJ databases">
        <title>Genomic Encyclopedia of Type Strains, Phase IV (KMG-IV): sequencing the most valuable type-strain genomes for metagenomic binning, comparative biology and taxonomic classification.</title>
        <authorList>
            <person name="Goeker M."/>
        </authorList>
    </citation>
    <scope>NUCLEOTIDE SEQUENCE [LARGE SCALE GENOMIC DNA]</scope>
    <source>
        <strain evidence="2 3">DSM 44599</strain>
    </source>
</reference>
<proteinExistence type="predicted"/>
<evidence type="ECO:0000313" key="3">
    <source>
        <dbReference type="Proteomes" id="UP000252586"/>
    </source>
</evidence>
<dbReference type="Proteomes" id="UP000252586">
    <property type="component" value="Unassembled WGS sequence"/>
</dbReference>
<dbReference type="STRING" id="1210090.GCA_001613185_04946"/>
<comment type="caution">
    <text evidence="2">The sequence shown here is derived from an EMBL/GenBank/DDBJ whole genome shotgun (WGS) entry which is preliminary data.</text>
</comment>
<sequence length="335" mass="35955">MTIARMVNGTPAGGEPVRTGVSGNEDRDISRLDGDGSRVDGEETRGMGMRQEYTLEGARSEHDDGDLRAVRARHAAGLAAARLLDAPKAAEAHLREALDVGAGAVPADELARWHSQLVMVLSGDAGRETELAEAALRAAEQWDGLSASAATHLTFVAARACHRAGHHARAAALFERPIAADAALYPATEMAVLRGQYGKSLTLTGKYLDAAEQFLEAARLVRTDRTRTELQAELASSAASALDAGGAEDRAQVAYLRAAQLWGELGRIGPRCRCLRAAAWLRYWAATTEPEREQGVAALREVLDELTARAGDAPSPEVTLELEHTHRQLADMRER</sequence>